<organism evidence="10 11">
    <name type="scientific">Kaistia hirudinis</name>
    <dbReference type="NCBI Taxonomy" id="1293440"/>
    <lineage>
        <taxon>Bacteria</taxon>
        <taxon>Pseudomonadati</taxon>
        <taxon>Pseudomonadota</taxon>
        <taxon>Alphaproteobacteria</taxon>
        <taxon>Hyphomicrobiales</taxon>
        <taxon>Kaistiaceae</taxon>
        <taxon>Kaistia</taxon>
    </lineage>
</organism>
<evidence type="ECO:0000256" key="5">
    <source>
        <dbReference type="ARBA" id="ARBA00022970"/>
    </source>
</evidence>
<dbReference type="PANTHER" id="PTHR11795">
    <property type="entry name" value="BRANCHED-CHAIN AMINO ACID TRANSPORT SYSTEM PERMEASE PROTEIN LIVH"/>
    <property type="match status" value="1"/>
</dbReference>
<feature type="transmembrane region" description="Helical" evidence="9">
    <location>
        <begin position="12"/>
        <end position="31"/>
    </location>
</feature>
<keyword evidence="4 9" id="KW-0812">Transmembrane</keyword>
<gene>
    <name evidence="10" type="ORF">GGR25_002866</name>
</gene>
<evidence type="ECO:0000256" key="7">
    <source>
        <dbReference type="ARBA" id="ARBA00023136"/>
    </source>
</evidence>
<evidence type="ECO:0000256" key="4">
    <source>
        <dbReference type="ARBA" id="ARBA00022692"/>
    </source>
</evidence>
<feature type="transmembrane region" description="Helical" evidence="9">
    <location>
        <begin position="92"/>
        <end position="111"/>
    </location>
</feature>
<dbReference type="Pfam" id="PF02653">
    <property type="entry name" value="BPD_transp_2"/>
    <property type="match status" value="1"/>
</dbReference>
<proteinExistence type="inferred from homology"/>
<comment type="subcellular location">
    <subcellularLocation>
        <location evidence="1">Cell membrane</location>
        <topology evidence="1">Multi-pass membrane protein</topology>
    </subcellularLocation>
</comment>
<keyword evidence="11" id="KW-1185">Reference proteome</keyword>
<dbReference type="AlphaFoldDB" id="A0A840AU11"/>
<dbReference type="InterPro" id="IPR001851">
    <property type="entry name" value="ABC_transp_permease"/>
</dbReference>
<name>A0A840AU11_9HYPH</name>
<dbReference type="PANTHER" id="PTHR11795:SF445">
    <property type="entry name" value="AMINO ACID ABC TRANSPORTER PERMEASE PROTEIN"/>
    <property type="match status" value="1"/>
</dbReference>
<dbReference type="Proteomes" id="UP000553963">
    <property type="component" value="Unassembled WGS sequence"/>
</dbReference>
<comment type="similarity">
    <text evidence="8">Belongs to the binding-protein-dependent transport system permease family. LivHM subfamily.</text>
</comment>
<evidence type="ECO:0000256" key="1">
    <source>
        <dbReference type="ARBA" id="ARBA00004651"/>
    </source>
</evidence>
<dbReference type="RefSeq" id="WP_183399421.1">
    <property type="nucleotide sequence ID" value="NZ_JACIDS010000003.1"/>
</dbReference>
<feature type="transmembrane region" description="Helical" evidence="9">
    <location>
        <begin position="222"/>
        <end position="248"/>
    </location>
</feature>
<comment type="caution">
    <text evidence="10">The sequence shown here is derived from an EMBL/GenBank/DDBJ whole genome shotgun (WGS) entry which is preliminary data.</text>
</comment>
<dbReference type="EMBL" id="JACIDS010000003">
    <property type="protein sequence ID" value="MBB3931816.1"/>
    <property type="molecule type" value="Genomic_DNA"/>
</dbReference>
<dbReference type="GO" id="GO:0006865">
    <property type="term" value="P:amino acid transport"/>
    <property type="evidence" value="ECO:0007669"/>
    <property type="project" value="UniProtKB-KW"/>
</dbReference>
<evidence type="ECO:0000256" key="3">
    <source>
        <dbReference type="ARBA" id="ARBA00022475"/>
    </source>
</evidence>
<dbReference type="CDD" id="cd06582">
    <property type="entry name" value="TM_PBP1_LivH_like"/>
    <property type="match status" value="1"/>
</dbReference>
<feature type="transmembrane region" description="Helical" evidence="9">
    <location>
        <begin position="61"/>
        <end position="80"/>
    </location>
</feature>
<keyword evidence="5" id="KW-0029">Amino-acid transport</keyword>
<evidence type="ECO:0000256" key="8">
    <source>
        <dbReference type="ARBA" id="ARBA00037998"/>
    </source>
</evidence>
<feature type="transmembrane region" description="Helical" evidence="9">
    <location>
        <begin position="189"/>
        <end position="210"/>
    </location>
</feature>
<evidence type="ECO:0000313" key="10">
    <source>
        <dbReference type="EMBL" id="MBB3931816.1"/>
    </source>
</evidence>
<evidence type="ECO:0000256" key="6">
    <source>
        <dbReference type="ARBA" id="ARBA00022989"/>
    </source>
</evidence>
<keyword evidence="7 9" id="KW-0472">Membrane</keyword>
<accession>A0A840AU11</accession>
<keyword evidence="3" id="KW-1003">Cell membrane</keyword>
<protein>
    <submittedName>
        <fullName evidence="10">Branched-chain amino acid transport system permease protein</fullName>
    </submittedName>
</protein>
<evidence type="ECO:0000313" key="11">
    <source>
        <dbReference type="Proteomes" id="UP000553963"/>
    </source>
</evidence>
<keyword evidence="2" id="KW-0813">Transport</keyword>
<sequence>MTDLLNAILQGVLLGGLYALFAAGLSLMFGVMRFVNLAHGDFIVAAAFGALLLVDMLGLPPLLAVVILVPAFAAFGYLGQRLVLNRVMGRDIMPGILLTFGFSVMLQNLMLEGFSANSRRLNAGWLDTASLPLGPFQIGFVPLLMFTTALLVLGGLGLFMSQTNTGRLMRATSDDAQIVGLMGADRRHLFAIATAIASGVVALAGVLMAIKTNFDPSSGSIRLLFAFEAVIMGGLGSLWGTLAGGIILGVAQGLGAAIDPGYQILAGHVVFLIILVLRPQGLFPRQRP</sequence>
<feature type="transmembrane region" description="Helical" evidence="9">
    <location>
        <begin position="260"/>
        <end position="277"/>
    </location>
</feature>
<dbReference type="GO" id="GO:0005886">
    <property type="term" value="C:plasma membrane"/>
    <property type="evidence" value="ECO:0007669"/>
    <property type="project" value="UniProtKB-SubCell"/>
</dbReference>
<evidence type="ECO:0000256" key="9">
    <source>
        <dbReference type="SAM" id="Phobius"/>
    </source>
</evidence>
<feature type="transmembrane region" description="Helical" evidence="9">
    <location>
        <begin position="140"/>
        <end position="160"/>
    </location>
</feature>
<dbReference type="GO" id="GO:0022857">
    <property type="term" value="F:transmembrane transporter activity"/>
    <property type="evidence" value="ECO:0007669"/>
    <property type="project" value="InterPro"/>
</dbReference>
<dbReference type="InterPro" id="IPR052157">
    <property type="entry name" value="BCAA_transport_permease"/>
</dbReference>
<keyword evidence="6 9" id="KW-1133">Transmembrane helix</keyword>
<evidence type="ECO:0000256" key="2">
    <source>
        <dbReference type="ARBA" id="ARBA00022448"/>
    </source>
</evidence>
<reference evidence="10 11" key="1">
    <citation type="submission" date="2020-08" db="EMBL/GenBank/DDBJ databases">
        <title>Genomic Encyclopedia of Type Strains, Phase IV (KMG-IV): sequencing the most valuable type-strain genomes for metagenomic binning, comparative biology and taxonomic classification.</title>
        <authorList>
            <person name="Goeker M."/>
        </authorList>
    </citation>
    <scope>NUCLEOTIDE SEQUENCE [LARGE SCALE GENOMIC DNA]</scope>
    <source>
        <strain evidence="10 11">DSM 25966</strain>
    </source>
</reference>